<dbReference type="EMBL" id="ML996573">
    <property type="protein sequence ID" value="KAF2757714.1"/>
    <property type="molecule type" value="Genomic_DNA"/>
</dbReference>
<evidence type="ECO:0000256" key="1">
    <source>
        <dbReference type="ARBA" id="ARBA00008779"/>
    </source>
</evidence>
<dbReference type="InterPro" id="IPR024607">
    <property type="entry name" value="Sulfatase_CS"/>
</dbReference>
<protein>
    <submittedName>
        <fullName evidence="7">Choline-sulfatase</fullName>
    </submittedName>
</protein>
<dbReference type="Pfam" id="PF12411">
    <property type="entry name" value="Choline_sulf_C"/>
    <property type="match status" value="1"/>
</dbReference>
<dbReference type="PANTHER" id="PTHR45953:SF1">
    <property type="entry name" value="IDURONATE 2-SULFATASE"/>
    <property type="match status" value="1"/>
</dbReference>
<proteinExistence type="inferred from homology"/>
<feature type="domain" description="Choline sulfatase enzyme C-terminal" evidence="6">
    <location>
        <begin position="473"/>
        <end position="525"/>
    </location>
</feature>
<feature type="region of interest" description="Disordered" evidence="4">
    <location>
        <begin position="1"/>
        <end position="20"/>
    </location>
</feature>
<evidence type="ECO:0000256" key="4">
    <source>
        <dbReference type="SAM" id="MobiDB-lite"/>
    </source>
</evidence>
<keyword evidence="8" id="KW-1185">Reference proteome</keyword>
<dbReference type="SUPFAM" id="SSF53649">
    <property type="entry name" value="Alkaline phosphatase-like"/>
    <property type="match status" value="1"/>
</dbReference>
<dbReference type="NCBIfam" id="TIGR03417">
    <property type="entry name" value="chol_sulfatase"/>
    <property type="match status" value="1"/>
</dbReference>
<keyword evidence="2" id="KW-0479">Metal-binding</keyword>
<dbReference type="PROSITE" id="PS00149">
    <property type="entry name" value="SULFATASE_2"/>
    <property type="match status" value="1"/>
</dbReference>
<evidence type="ECO:0000256" key="2">
    <source>
        <dbReference type="ARBA" id="ARBA00022723"/>
    </source>
</evidence>
<evidence type="ECO:0000313" key="8">
    <source>
        <dbReference type="Proteomes" id="UP000799437"/>
    </source>
</evidence>
<accession>A0A6A6W6Q5</accession>
<dbReference type="InterPro" id="IPR025863">
    <property type="entry name" value="Choline_sulf_C_dom"/>
</dbReference>
<name>A0A6A6W6Q5_9PEZI</name>
<gene>
    <name evidence="7" type="ORF">EJ05DRAFT_476927</name>
</gene>
<dbReference type="GeneID" id="54485198"/>
<dbReference type="GO" id="GO:0046872">
    <property type="term" value="F:metal ion binding"/>
    <property type="evidence" value="ECO:0007669"/>
    <property type="project" value="UniProtKB-KW"/>
</dbReference>
<dbReference type="CDD" id="cd16032">
    <property type="entry name" value="choline-sulfatase"/>
    <property type="match status" value="1"/>
</dbReference>
<sequence>MAPHAELPDTPPNGQTGYLPREHTEAVKPNILFIMGDQMSAPMLKIHDPSSVIQTPNIDRLAETGVVFNNAYCNSPLCGPSRFSLVSGQLPSKIGAYDNASHLGSDIPTFAHFLREEGYETVLAGKMHFIGADQLHGYESRLTPDIYPGDFGWAVNWDKPKERQEWYHNMSSVFQAGPCVRSNQLDFDEEVMYKSSQWLYNHVRDGDDKRPFFLTVSLTHPHDPYATTDDLYNQYEGVDIPLPKVDIPQSEQDPHSKRILECIDAWGKDVDPEIIKRARRAYFGSCTYVDNQVGKLVKILKDCRLDQNTIIVFSGDHGDMLGERGLWYKMSWFENSARVPLIVNYPPLFSPRRVNESVSTLDLPLTFLDMVGGKLSEVHNVDGQSFYPALLGQPVRDEVIGEYMGEGTISPVMMIRRGPWKYVICEDDPEQLYNLKEDPLELKNLVEDADFKEIAAEFAREAKDRWNLQQIKQQALTSQRQRRLCFKALKKGTFESWDYVPKENVTGKYIRSFLPLDDLELRARYPPVDELGRVKLTTHPHGLAAAKGQ</sequence>
<dbReference type="Gene3D" id="3.40.720.10">
    <property type="entry name" value="Alkaline Phosphatase, subunit A"/>
    <property type="match status" value="1"/>
</dbReference>
<evidence type="ECO:0000256" key="3">
    <source>
        <dbReference type="ARBA" id="ARBA00022801"/>
    </source>
</evidence>
<dbReference type="InterPro" id="IPR017785">
    <property type="entry name" value="Choline-sulfatase"/>
</dbReference>
<dbReference type="Proteomes" id="UP000799437">
    <property type="component" value="Unassembled WGS sequence"/>
</dbReference>
<dbReference type="InterPro" id="IPR000917">
    <property type="entry name" value="Sulfatase_N"/>
</dbReference>
<dbReference type="PANTHER" id="PTHR45953">
    <property type="entry name" value="IDURONATE 2-SULFATASE"/>
    <property type="match status" value="1"/>
</dbReference>
<dbReference type="OrthoDB" id="96314at2759"/>
<dbReference type="FunFam" id="3.40.720.10:FF:000032">
    <property type="entry name" value="Choline sulfatase"/>
    <property type="match status" value="1"/>
</dbReference>
<feature type="domain" description="Sulfatase N-terminal" evidence="5">
    <location>
        <begin position="29"/>
        <end position="372"/>
    </location>
</feature>
<keyword evidence="3" id="KW-0378">Hydrolase</keyword>
<evidence type="ECO:0000313" key="7">
    <source>
        <dbReference type="EMBL" id="KAF2757714.1"/>
    </source>
</evidence>
<dbReference type="Pfam" id="PF00884">
    <property type="entry name" value="Sulfatase"/>
    <property type="match status" value="1"/>
</dbReference>
<organism evidence="7 8">
    <name type="scientific">Pseudovirgaria hyperparasitica</name>
    <dbReference type="NCBI Taxonomy" id="470096"/>
    <lineage>
        <taxon>Eukaryota</taxon>
        <taxon>Fungi</taxon>
        <taxon>Dikarya</taxon>
        <taxon>Ascomycota</taxon>
        <taxon>Pezizomycotina</taxon>
        <taxon>Dothideomycetes</taxon>
        <taxon>Dothideomycetes incertae sedis</taxon>
        <taxon>Acrospermales</taxon>
        <taxon>Acrospermaceae</taxon>
        <taxon>Pseudovirgaria</taxon>
    </lineage>
</organism>
<evidence type="ECO:0000259" key="5">
    <source>
        <dbReference type="Pfam" id="PF00884"/>
    </source>
</evidence>
<dbReference type="GO" id="GO:0005737">
    <property type="term" value="C:cytoplasm"/>
    <property type="evidence" value="ECO:0007669"/>
    <property type="project" value="TreeGrafter"/>
</dbReference>
<dbReference type="InterPro" id="IPR017850">
    <property type="entry name" value="Alkaline_phosphatase_core_sf"/>
</dbReference>
<evidence type="ECO:0000259" key="6">
    <source>
        <dbReference type="Pfam" id="PF12411"/>
    </source>
</evidence>
<dbReference type="AlphaFoldDB" id="A0A6A6W6Q5"/>
<comment type="similarity">
    <text evidence="1">Belongs to the sulfatase family.</text>
</comment>
<dbReference type="GO" id="GO:0008484">
    <property type="term" value="F:sulfuric ester hydrolase activity"/>
    <property type="evidence" value="ECO:0007669"/>
    <property type="project" value="TreeGrafter"/>
</dbReference>
<reference evidence="7" key="1">
    <citation type="journal article" date="2020" name="Stud. Mycol.">
        <title>101 Dothideomycetes genomes: a test case for predicting lifestyles and emergence of pathogens.</title>
        <authorList>
            <person name="Haridas S."/>
            <person name="Albert R."/>
            <person name="Binder M."/>
            <person name="Bloem J."/>
            <person name="Labutti K."/>
            <person name="Salamov A."/>
            <person name="Andreopoulos B."/>
            <person name="Baker S."/>
            <person name="Barry K."/>
            <person name="Bills G."/>
            <person name="Bluhm B."/>
            <person name="Cannon C."/>
            <person name="Castanera R."/>
            <person name="Culley D."/>
            <person name="Daum C."/>
            <person name="Ezra D."/>
            <person name="Gonzalez J."/>
            <person name="Henrissat B."/>
            <person name="Kuo A."/>
            <person name="Liang C."/>
            <person name="Lipzen A."/>
            <person name="Lutzoni F."/>
            <person name="Magnuson J."/>
            <person name="Mondo S."/>
            <person name="Nolan M."/>
            <person name="Ohm R."/>
            <person name="Pangilinan J."/>
            <person name="Park H.-J."/>
            <person name="Ramirez L."/>
            <person name="Alfaro M."/>
            <person name="Sun H."/>
            <person name="Tritt A."/>
            <person name="Yoshinaga Y."/>
            <person name="Zwiers L.-H."/>
            <person name="Turgeon B."/>
            <person name="Goodwin S."/>
            <person name="Spatafora J."/>
            <person name="Crous P."/>
            <person name="Grigoriev I."/>
        </authorList>
    </citation>
    <scope>NUCLEOTIDE SEQUENCE</scope>
    <source>
        <strain evidence="7">CBS 121739</strain>
    </source>
</reference>
<dbReference type="RefSeq" id="XP_033600165.1">
    <property type="nucleotide sequence ID" value="XM_033744144.1"/>
</dbReference>